<comment type="caution">
    <text evidence="2">The sequence shown here is derived from an EMBL/GenBank/DDBJ whole genome shotgun (WGS) entry which is preliminary data.</text>
</comment>
<name>A0AAV5JCA3_9ROSI</name>
<feature type="compositionally biased region" description="Basic and acidic residues" evidence="1">
    <location>
        <begin position="219"/>
        <end position="237"/>
    </location>
</feature>
<dbReference type="Proteomes" id="UP001054252">
    <property type="component" value="Unassembled WGS sequence"/>
</dbReference>
<evidence type="ECO:0000256" key="1">
    <source>
        <dbReference type="SAM" id="MobiDB-lite"/>
    </source>
</evidence>
<feature type="compositionally biased region" description="Basic and acidic residues" evidence="1">
    <location>
        <begin position="183"/>
        <end position="194"/>
    </location>
</feature>
<accession>A0AAV5JCA3</accession>
<proteinExistence type="predicted"/>
<sequence>MQEKCRHLLVADLGSECLSSTACCHSTQVRGSKSRASWHGAAAKGTQGVCLASRGHAKQRRGVQAQTRARAQVEAQAEAWMRAWRTRVSVSQHGVAATTHRYTRTQVQGGSRKMQQALPAEASIPRPWREVANRMREGVRKQLGTTCVGTRECPGPRHGCTHGQAGSRRWHAWVQFGSRRGTRGRERDMERSRGEPCTSWQHPCQGRGTGSRSSHAGARKSDKGLDKDQNSDLDKDVNSAPRVNSVRQGVWNGLNSSALRARPRQQVFELCSSWLTSAAHLMFVLYSFMLDLCSLWLSSEARVGALHFLFDLCSSCLSSTARVGALHFLFDLCSSCWSSALHAWPLQLIVELGSKCLSSATHAQVLHFMLDLCSSWLTLAASV</sequence>
<keyword evidence="3" id="KW-1185">Reference proteome</keyword>
<organism evidence="2 3">
    <name type="scientific">Rubroshorea leprosula</name>
    <dbReference type="NCBI Taxonomy" id="152421"/>
    <lineage>
        <taxon>Eukaryota</taxon>
        <taxon>Viridiplantae</taxon>
        <taxon>Streptophyta</taxon>
        <taxon>Embryophyta</taxon>
        <taxon>Tracheophyta</taxon>
        <taxon>Spermatophyta</taxon>
        <taxon>Magnoliopsida</taxon>
        <taxon>eudicotyledons</taxon>
        <taxon>Gunneridae</taxon>
        <taxon>Pentapetalae</taxon>
        <taxon>rosids</taxon>
        <taxon>malvids</taxon>
        <taxon>Malvales</taxon>
        <taxon>Dipterocarpaceae</taxon>
        <taxon>Rubroshorea</taxon>
    </lineage>
</organism>
<dbReference type="AlphaFoldDB" id="A0AAV5JCA3"/>
<dbReference type="EMBL" id="BPVZ01000033">
    <property type="protein sequence ID" value="GKV11187.1"/>
    <property type="molecule type" value="Genomic_DNA"/>
</dbReference>
<evidence type="ECO:0000313" key="2">
    <source>
        <dbReference type="EMBL" id="GKV11187.1"/>
    </source>
</evidence>
<feature type="region of interest" description="Disordered" evidence="1">
    <location>
        <begin position="171"/>
        <end position="239"/>
    </location>
</feature>
<reference evidence="2 3" key="1">
    <citation type="journal article" date="2021" name="Commun. Biol.">
        <title>The genome of Shorea leprosula (Dipterocarpaceae) highlights the ecological relevance of drought in aseasonal tropical rainforests.</title>
        <authorList>
            <person name="Ng K.K.S."/>
            <person name="Kobayashi M.J."/>
            <person name="Fawcett J.A."/>
            <person name="Hatakeyama M."/>
            <person name="Paape T."/>
            <person name="Ng C.H."/>
            <person name="Ang C.C."/>
            <person name="Tnah L.H."/>
            <person name="Lee C.T."/>
            <person name="Nishiyama T."/>
            <person name="Sese J."/>
            <person name="O'Brien M.J."/>
            <person name="Copetti D."/>
            <person name="Mohd Noor M.I."/>
            <person name="Ong R.C."/>
            <person name="Putra M."/>
            <person name="Sireger I.Z."/>
            <person name="Indrioko S."/>
            <person name="Kosugi Y."/>
            <person name="Izuno A."/>
            <person name="Isagi Y."/>
            <person name="Lee S.L."/>
            <person name="Shimizu K.K."/>
        </authorList>
    </citation>
    <scope>NUCLEOTIDE SEQUENCE [LARGE SCALE GENOMIC DNA]</scope>
    <source>
        <strain evidence="2">214</strain>
    </source>
</reference>
<gene>
    <name evidence="2" type="ORF">SLEP1_g22460</name>
</gene>
<protein>
    <submittedName>
        <fullName evidence="2">Uncharacterized protein</fullName>
    </submittedName>
</protein>
<evidence type="ECO:0000313" key="3">
    <source>
        <dbReference type="Proteomes" id="UP001054252"/>
    </source>
</evidence>